<dbReference type="Proteomes" id="UP000005225">
    <property type="component" value="Unassembled WGS sequence"/>
</dbReference>
<keyword evidence="4" id="KW-0472">Membrane</keyword>
<dbReference type="InterPro" id="IPR007110">
    <property type="entry name" value="Ig-like_dom"/>
</dbReference>
<dbReference type="GO" id="GO:0050852">
    <property type="term" value="P:T cell receptor signaling pathway"/>
    <property type="evidence" value="ECO:0007669"/>
    <property type="project" value="TreeGrafter"/>
</dbReference>
<name>H0Y077_OTOGA</name>
<proteinExistence type="predicted"/>
<sequence length="237" mass="26615">YHSTISFLILSHHIYLCGYSILSNRLFDVIGPAEALIALVGEEAVFLCHLNPSMNAEDMEVTWHRNDLEGVVYYYGKTQNNVKHQRQEYQGRTEFLKENITKGQMALRIHPILPSDEGEYSCSFISSVHSSSAEFLVSVTGEPLINNCKGNHSTSIQLTCTPTGWYPEPEVQWRELQGRRLAPDTETMTTNDIGLVLVKSSITVYGIMESGGIMSCFIRNPVQNVEKGAHISIAREF</sequence>
<dbReference type="InterPro" id="IPR053896">
    <property type="entry name" value="BTN3A2-like_Ig-C"/>
</dbReference>
<dbReference type="PROSITE" id="PS50835">
    <property type="entry name" value="IG_LIKE"/>
    <property type="match status" value="2"/>
</dbReference>
<comment type="subcellular location">
    <subcellularLocation>
        <location evidence="1">Membrane</location>
    </subcellularLocation>
</comment>
<dbReference type="GO" id="GO:0005102">
    <property type="term" value="F:signaling receptor binding"/>
    <property type="evidence" value="ECO:0007669"/>
    <property type="project" value="TreeGrafter"/>
</dbReference>
<keyword evidence="9" id="KW-1185">Reference proteome</keyword>
<evidence type="ECO:0000256" key="4">
    <source>
        <dbReference type="ARBA" id="ARBA00023136"/>
    </source>
</evidence>
<dbReference type="GO" id="GO:0001817">
    <property type="term" value="P:regulation of cytokine production"/>
    <property type="evidence" value="ECO:0007669"/>
    <property type="project" value="TreeGrafter"/>
</dbReference>
<dbReference type="AlphaFoldDB" id="H0Y077"/>
<dbReference type="SUPFAM" id="SSF48726">
    <property type="entry name" value="Immunoglobulin"/>
    <property type="match status" value="2"/>
</dbReference>
<dbReference type="InParanoid" id="H0Y077"/>
<evidence type="ECO:0000256" key="3">
    <source>
        <dbReference type="ARBA" id="ARBA00022989"/>
    </source>
</evidence>
<dbReference type="InterPro" id="IPR013783">
    <property type="entry name" value="Ig-like_fold"/>
</dbReference>
<dbReference type="FunFam" id="2.60.40.10:FF:000088">
    <property type="entry name" value="Butyrophilin subfamily 1 member A1"/>
    <property type="match status" value="1"/>
</dbReference>
<evidence type="ECO:0000259" key="7">
    <source>
        <dbReference type="PROSITE" id="PS50835"/>
    </source>
</evidence>
<keyword evidence="6" id="KW-0393">Immunoglobulin domain</keyword>
<reference evidence="8" key="3">
    <citation type="submission" date="2025-09" db="UniProtKB">
        <authorList>
            <consortium name="Ensembl"/>
        </authorList>
    </citation>
    <scope>IDENTIFICATION</scope>
</reference>
<dbReference type="SMART" id="SM00409">
    <property type="entry name" value="IG"/>
    <property type="match status" value="1"/>
</dbReference>
<evidence type="ECO:0000256" key="6">
    <source>
        <dbReference type="ARBA" id="ARBA00023319"/>
    </source>
</evidence>
<reference evidence="8" key="2">
    <citation type="submission" date="2025-08" db="UniProtKB">
        <authorList>
            <consortium name="Ensembl"/>
        </authorList>
    </citation>
    <scope>IDENTIFICATION</scope>
</reference>
<evidence type="ECO:0000313" key="9">
    <source>
        <dbReference type="Proteomes" id="UP000005225"/>
    </source>
</evidence>
<protein>
    <recommendedName>
        <fullName evidence="7">Ig-like domain-containing protein</fullName>
    </recommendedName>
</protein>
<evidence type="ECO:0000313" key="8">
    <source>
        <dbReference type="Ensembl" id="ENSOGAP00000021770.1"/>
    </source>
</evidence>
<evidence type="ECO:0000256" key="1">
    <source>
        <dbReference type="ARBA" id="ARBA00004370"/>
    </source>
</evidence>
<dbReference type="STRING" id="30611.ENSOGAP00000021770"/>
<dbReference type="GeneTree" id="ENSGT01120000271914"/>
<dbReference type="PANTHER" id="PTHR24100">
    <property type="entry name" value="BUTYROPHILIN"/>
    <property type="match status" value="1"/>
</dbReference>
<dbReference type="eggNOG" id="ENOG502QSRZ">
    <property type="taxonomic scope" value="Eukaryota"/>
</dbReference>
<dbReference type="GO" id="GO:0009897">
    <property type="term" value="C:external side of plasma membrane"/>
    <property type="evidence" value="ECO:0007669"/>
    <property type="project" value="TreeGrafter"/>
</dbReference>
<dbReference type="Gene3D" id="2.60.40.10">
    <property type="entry name" value="Immunoglobulins"/>
    <property type="match status" value="2"/>
</dbReference>
<evidence type="ECO:0000256" key="2">
    <source>
        <dbReference type="ARBA" id="ARBA00022692"/>
    </source>
</evidence>
<keyword evidence="3" id="KW-1133">Transmembrane helix</keyword>
<dbReference type="InterPro" id="IPR050504">
    <property type="entry name" value="IgSF_BTN/MOG"/>
</dbReference>
<dbReference type="EMBL" id="AAQR03186382">
    <property type="status" value="NOT_ANNOTATED_CDS"/>
    <property type="molecule type" value="Genomic_DNA"/>
</dbReference>
<evidence type="ECO:0000256" key="5">
    <source>
        <dbReference type="ARBA" id="ARBA00023157"/>
    </source>
</evidence>
<accession>H0Y077</accession>
<dbReference type="Ensembl" id="ENSOGAT00000032340.1">
    <property type="protein sequence ID" value="ENSOGAP00000021770.1"/>
    <property type="gene ID" value="ENSOGAG00000029738.1"/>
</dbReference>
<dbReference type="EMBL" id="AAQR03186381">
    <property type="status" value="NOT_ANNOTATED_CDS"/>
    <property type="molecule type" value="Genomic_DNA"/>
</dbReference>
<dbReference type="InterPro" id="IPR013106">
    <property type="entry name" value="Ig_V-set"/>
</dbReference>
<organism evidence="8 9">
    <name type="scientific">Otolemur garnettii</name>
    <name type="common">Small-eared galago</name>
    <name type="synonym">Garnett's greater bushbaby</name>
    <dbReference type="NCBI Taxonomy" id="30611"/>
    <lineage>
        <taxon>Eukaryota</taxon>
        <taxon>Metazoa</taxon>
        <taxon>Chordata</taxon>
        <taxon>Craniata</taxon>
        <taxon>Vertebrata</taxon>
        <taxon>Euteleostomi</taxon>
        <taxon>Mammalia</taxon>
        <taxon>Eutheria</taxon>
        <taxon>Euarchontoglires</taxon>
        <taxon>Primates</taxon>
        <taxon>Strepsirrhini</taxon>
        <taxon>Lorisiformes</taxon>
        <taxon>Galagidae</taxon>
        <taxon>Otolemur</taxon>
    </lineage>
</organism>
<dbReference type="InterPro" id="IPR003599">
    <property type="entry name" value="Ig_sub"/>
</dbReference>
<dbReference type="OMA" id="ISVIFTH"/>
<dbReference type="Pfam" id="PF22705">
    <property type="entry name" value="C2-set_3"/>
    <property type="match status" value="1"/>
</dbReference>
<feature type="domain" description="Ig-like" evidence="7">
    <location>
        <begin position="41"/>
        <end position="138"/>
    </location>
</feature>
<dbReference type="FunFam" id="2.60.40.10:FF:000183">
    <property type="entry name" value="Myelin-oligodendrocyte glycoprotein"/>
    <property type="match status" value="1"/>
</dbReference>
<dbReference type="HOGENOM" id="CLU_013137_8_4_1"/>
<dbReference type="PANTHER" id="PTHR24100:SF149">
    <property type="entry name" value="BG-LIKE ANTIGEN 1-RELATED"/>
    <property type="match status" value="1"/>
</dbReference>
<dbReference type="InterPro" id="IPR036179">
    <property type="entry name" value="Ig-like_dom_sf"/>
</dbReference>
<dbReference type="Pfam" id="PF07686">
    <property type="entry name" value="V-set"/>
    <property type="match status" value="1"/>
</dbReference>
<keyword evidence="2" id="KW-0812">Transmembrane</keyword>
<reference evidence="9" key="1">
    <citation type="submission" date="2011-03" db="EMBL/GenBank/DDBJ databases">
        <title>Version 3 of the genome sequence of Otolemur garnettii (Bushbaby).</title>
        <authorList>
            <consortium name="The Broad Institute Genome Sequencing Platform"/>
            <person name="Di Palma F."/>
            <person name="Johnson J."/>
            <person name="Lander E.S."/>
            <person name="Lindblad-Toh K."/>
            <person name="Jaffe D.B."/>
            <person name="Gnerre S."/>
            <person name="MacCallum I."/>
            <person name="Przybylski D."/>
            <person name="Ribeiro F.J."/>
            <person name="Burton J.N."/>
            <person name="Walker B.J."/>
            <person name="Sharpe T."/>
            <person name="Hall G."/>
        </authorList>
    </citation>
    <scope>NUCLEOTIDE SEQUENCE [LARGE SCALE GENOMIC DNA]</scope>
</reference>
<keyword evidence="5" id="KW-1015">Disulfide bond</keyword>
<feature type="domain" description="Ig-like" evidence="7">
    <location>
        <begin position="143"/>
        <end position="232"/>
    </location>
</feature>
<dbReference type="EMBL" id="AAQR03186383">
    <property type="status" value="NOT_ANNOTATED_CDS"/>
    <property type="molecule type" value="Genomic_DNA"/>
</dbReference>